<dbReference type="InterPro" id="IPR007730">
    <property type="entry name" value="SPOR-like_dom"/>
</dbReference>
<feature type="compositionally biased region" description="Polar residues" evidence="1">
    <location>
        <begin position="64"/>
        <end position="74"/>
    </location>
</feature>
<accession>A0A7V2T1P0</accession>
<protein>
    <recommendedName>
        <fullName evidence="2">SPOR domain-containing protein</fullName>
    </recommendedName>
</protein>
<feature type="compositionally biased region" description="Polar residues" evidence="1">
    <location>
        <begin position="183"/>
        <end position="195"/>
    </location>
</feature>
<reference evidence="3" key="1">
    <citation type="journal article" date="2020" name="mSystems">
        <title>Genome- and Community-Level Interaction Insights into Carbon Utilization and Element Cycling Functions of Hydrothermarchaeota in Hydrothermal Sediment.</title>
        <authorList>
            <person name="Zhou Z."/>
            <person name="Liu Y."/>
            <person name="Xu W."/>
            <person name="Pan J."/>
            <person name="Luo Z.H."/>
            <person name="Li M."/>
        </authorList>
    </citation>
    <scope>NUCLEOTIDE SEQUENCE [LARGE SCALE GENOMIC DNA]</scope>
    <source>
        <strain evidence="3">HyVt-493</strain>
    </source>
</reference>
<organism evidence="3">
    <name type="scientific">Leucothrix mucor</name>
    <dbReference type="NCBI Taxonomy" id="45248"/>
    <lineage>
        <taxon>Bacteria</taxon>
        <taxon>Pseudomonadati</taxon>
        <taxon>Pseudomonadota</taxon>
        <taxon>Gammaproteobacteria</taxon>
        <taxon>Thiotrichales</taxon>
        <taxon>Thiotrichaceae</taxon>
        <taxon>Leucothrix</taxon>
    </lineage>
</organism>
<evidence type="ECO:0000313" key="3">
    <source>
        <dbReference type="EMBL" id="HFC91676.1"/>
    </source>
</evidence>
<feature type="region of interest" description="Disordered" evidence="1">
    <location>
        <begin position="142"/>
        <end position="295"/>
    </location>
</feature>
<sequence>MNRTMVKRGIGAAVLAIVAALLLGYLLKGKSQERQEVVDMNLPGATDVKQSLNIPSLKGADGGNTVQNSADSSQDTSSVAKTAAGVAAAVATGAIVASATGTASKVNQATKDIKTTEVAVNTFKNKGDDLDFTIRPPKGEKRVIVDNIGKSKQQISATSTRSTNSSDNNSDNGDIAASADASVSTGKTKNSGVITRSSSRSSKGTVVASAENKVHKRTYRPRLVDEKKRSASYGIVVAENSSKSNRAKKERRERKKAAELKATDRKKARDKAKQQAKPEKRAKQQAKSQKKVGKGHFSVQLLATSSSSRANNLKNVMSREGYRVSVSKTAKHGKVLFRVRVGNYSTRAAAVSAQRKMQRRYKRNQAVNSSIIVSR</sequence>
<dbReference type="Pfam" id="PF05036">
    <property type="entry name" value="SPOR"/>
    <property type="match status" value="1"/>
</dbReference>
<dbReference type="AlphaFoldDB" id="A0A7V2T1P0"/>
<feature type="compositionally biased region" description="Low complexity" evidence="1">
    <location>
        <begin position="156"/>
        <end position="182"/>
    </location>
</feature>
<dbReference type="Proteomes" id="UP000885750">
    <property type="component" value="Unassembled WGS sequence"/>
</dbReference>
<dbReference type="Gene3D" id="3.30.70.1070">
    <property type="entry name" value="Sporulation related repeat"/>
    <property type="match status" value="1"/>
</dbReference>
<name>A0A7V2T1P0_LEUMU</name>
<evidence type="ECO:0000256" key="1">
    <source>
        <dbReference type="SAM" id="MobiDB-lite"/>
    </source>
</evidence>
<dbReference type="InterPro" id="IPR036680">
    <property type="entry name" value="SPOR-like_sf"/>
</dbReference>
<feature type="compositionally biased region" description="Basic and acidic residues" evidence="1">
    <location>
        <begin position="256"/>
        <end position="282"/>
    </location>
</feature>
<feature type="region of interest" description="Disordered" evidence="1">
    <location>
        <begin position="53"/>
        <end position="74"/>
    </location>
</feature>
<gene>
    <name evidence="3" type="ORF">ENJ51_02560</name>
</gene>
<proteinExistence type="predicted"/>
<comment type="caution">
    <text evidence="3">The sequence shown here is derived from an EMBL/GenBank/DDBJ whole genome shotgun (WGS) entry which is preliminary data.</text>
</comment>
<dbReference type="PROSITE" id="PS51724">
    <property type="entry name" value="SPOR"/>
    <property type="match status" value="1"/>
</dbReference>
<dbReference type="GO" id="GO:0042834">
    <property type="term" value="F:peptidoglycan binding"/>
    <property type="evidence" value="ECO:0007669"/>
    <property type="project" value="InterPro"/>
</dbReference>
<dbReference type="EMBL" id="DRMS01000103">
    <property type="protein sequence ID" value="HFC91676.1"/>
    <property type="molecule type" value="Genomic_DNA"/>
</dbReference>
<dbReference type="SUPFAM" id="SSF110997">
    <property type="entry name" value="Sporulation related repeat"/>
    <property type="match status" value="1"/>
</dbReference>
<feature type="domain" description="SPOR" evidence="2">
    <location>
        <begin position="291"/>
        <end position="375"/>
    </location>
</feature>
<feature type="compositionally biased region" description="Basic residues" evidence="1">
    <location>
        <begin position="245"/>
        <end position="255"/>
    </location>
</feature>
<evidence type="ECO:0000259" key="2">
    <source>
        <dbReference type="PROSITE" id="PS51724"/>
    </source>
</evidence>